<comment type="caution">
    <text evidence="1">The sequence shown here is derived from an EMBL/GenBank/DDBJ whole genome shotgun (WGS) entry which is preliminary data.</text>
</comment>
<protein>
    <submittedName>
        <fullName evidence="1">Uncharacterized protein</fullName>
    </submittedName>
</protein>
<dbReference type="AlphaFoldDB" id="A0A1J5STV2"/>
<gene>
    <name evidence="1" type="ORF">GALL_104040</name>
</gene>
<reference evidence="1" key="1">
    <citation type="submission" date="2016-10" db="EMBL/GenBank/DDBJ databases">
        <title>Sequence of Gallionella enrichment culture.</title>
        <authorList>
            <person name="Poehlein A."/>
            <person name="Muehling M."/>
            <person name="Daniel R."/>
        </authorList>
    </citation>
    <scope>NUCLEOTIDE SEQUENCE</scope>
</reference>
<evidence type="ECO:0000313" key="1">
    <source>
        <dbReference type="EMBL" id="OIR07445.1"/>
    </source>
</evidence>
<dbReference type="EMBL" id="MLJW01000037">
    <property type="protein sequence ID" value="OIR07445.1"/>
    <property type="molecule type" value="Genomic_DNA"/>
</dbReference>
<sequence length="75" mass="7904">MKTLVGRVNTLADAMVLENEAARWGIETFCSRNMSRWGQGCWGARLCTANGDEGLTAVPGAMLAGDLGASYPLIG</sequence>
<name>A0A1J5STV2_9ZZZZ</name>
<proteinExistence type="predicted"/>
<organism evidence="1">
    <name type="scientific">mine drainage metagenome</name>
    <dbReference type="NCBI Taxonomy" id="410659"/>
    <lineage>
        <taxon>unclassified sequences</taxon>
        <taxon>metagenomes</taxon>
        <taxon>ecological metagenomes</taxon>
    </lineage>
</organism>
<accession>A0A1J5STV2</accession>